<keyword evidence="5 9" id="KW-1133">Transmembrane helix</keyword>
<dbReference type="PROSITE" id="PS50893">
    <property type="entry name" value="ABC_TRANSPORTER_2"/>
    <property type="match status" value="1"/>
</dbReference>
<dbReference type="SUPFAM" id="SSF90123">
    <property type="entry name" value="ABC transporter transmembrane region"/>
    <property type="match status" value="1"/>
</dbReference>
<evidence type="ECO:0000256" key="3">
    <source>
        <dbReference type="ARBA" id="ARBA00022741"/>
    </source>
</evidence>
<dbReference type="InterPro" id="IPR029787">
    <property type="entry name" value="Nucleotide_cyclase"/>
</dbReference>
<dbReference type="EMBL" id="CM000145">
    <property type="protein sequence ID" value="EEE68528.1"/>
    <property type="molecule type" value="Genomic_DNA"/>
</dbReference>
<dbReference type="GO" id="GO:0016020">
    <property type="term" value="C:membrane"/>
    <property type="evidence" value="ECO:0007669"/>
    <property type="project" value="UniProtKB-SubCell"/>
</dbReference>
<comment type="subcellular location">
    <subcellularLocation>
        <location evidence="1">Membrane</location>
        <topology evidence="1">Multi-pass membrane protein</topology>
    </subcellularLocation>
</comment>
<dbReference type="InterPro" id="IPR027417">
    <property type="entry name" value="P-loop_NTPase"/>
</dbReference>
<feature type="transmembrane region" description="Helical" evidence="9">
    <location>
        <begin position="954"/>
        <end position="973"/>
    </location>
</feature>
<dbReference type="PROSITE" id="PS50929">
    <property type="entry name" value="ABC_TM1F"/>
    <property type="match status" value="1"/>
</dbReference>
<reference evidence="13" key="2">
    <citation type="submission" date="2008-12" db="EMBL/GenBank/DDBJ databases">
        <title>Improved gene annotation of the rice (Oryza sativa) genomes.</title>
        <authorList>
            <person name="Wang J."/>
            <person name="Li R."/>
            <person name="Fan W."/>
            <person name="Huang Q."/>
            <person name="Zhang J."/>
            <person name="Zhou Y."/>
            <person name="Hu Y."/>
            <person name="Zi S."/>
            <person name="Li J."/>
            <person name="Ni P."/>
            <person name="Zheng H."/>
            <person name="Zhang Y."/>
            <person name="Zhao M."/>
            <person name="Hao Q."/>
            <person name="McDermott J."/>
            <person name="Samudrala R."/>
            <person name="Kristiansen K."/>
            <person name="Wong G.K.-S."/>
        </authorList>
    </citation>
    <scope>NUCLEOTIDE SEQUENCE</scope>
</reference>
<evidence type="ECO:0000256" key="6">
    <source>
        <dbReference type="ARBA" id="ARBA00023136"/>
    </source>
</evidence>
<evidence type="ECO:0000259" key="10">
    <source>
        <dbReference type="PROSITE" id="PS50887"/>
    </source>
</evidence>
<keyword evidence="3" id="KW-0547">Nucleotide-binding</keyword>
<dbReference type="InterPro" id="IPR011527">
    <property type="entry name" value="ABC1_TM_dom"/>
</dbReference>
<dbReference type="SUPFAM" id="SSF55073">
    <property type="entry name" value="Nucleotide cyclase"/>
    <property type="match status" value="1"/>
</dbReference>
<dbReference type="FunFam" id="3.40.50.300:FF:002708">
    <property type="entry name" value="FeS assembly ATPase SufC"/>
    <property type="match status" value="1"/>
</dbReference>
<evidence type="ECO:0000256" key="2">
    <source>
        <dbReference type="ARBA" id="ARBA00022692"/>
    </source>
</evidence>
<dbReference type="FunFam" id="1.20.1560.10:FF:000070">
    <property type="entry name" value="Multidrug ABC transporter ATP-binding protein"/>
    <property type="match status" value="1"/>
</dbReference>
<dbReference type="GO" id="GO:0005524">
    <property type="term" value="F:ATP binding"/>
    <property type="evidence" value="ECO:0007669"/>
    <property type="project" value="UniProtKB-KW"/>
</dbReference>
<keyword evidence="2 9" id="KW-0812">Transmembrane</keyword>
<evidence type="ECO:0000313" key="13">
    <source>
        <dbReference type="EMBL" id="EEE68528.1"/>
    </source>
</evidence>
<dbReference type="FunFam" id="3.40.50.300:FF:000218">
    <property type="entry name" value="Multidrug ABC transporter ATP-binding protein"/>
    <property type="match status" value="1"/>
</dbReference>
<evidence type="ECO:0000256" key="5">
    <source>
        <dbReference type="ARBA" id="ARBA00022989"/>
    </source>
</evidence>
<dbReference type="InterPro" id="IPR003439">
    <property type="entry name" value="ABC_transporter-like_ATP-bd"/>
</dbReference>
<dbReference type="SUPFAM" id="SSF52540">
    <property type="entry name" value="P-loop containing nucleoside triphosphate hydrolases"/>
    <property type="match status" value="2"/>
</dbReference>
<dbReference type="SMART" id="SM00382">
    <property type="entry name" value="AAA"/>
    <property type="match status" value="2"/>
</dbReference>
<evidence type="ECO:0000256" key="9">
    <source>
        <dbReference type="SAM" id="Phobius"/>
    </source>
</evidence>
<feature type="transmembrane region" description="Helical" evidence="9">
    <location>
        <begin position="1037"/>
        <end position="1060"/>
    </location>
</feature>
<evidence type="ECO:0000256" key="4">
    <source>
        <dbReference type="ARBA" id="ARBA00022840"/>
    </source>
</evidence>
<dbReference type="InterPro" id="IPR029016">
    <property type="entry name" value="GAF-like_dom_sf"/>
</dbReference>
<dbReference type="Gene3D" id="1.20.1560.10">
    <property type="entry name" value="ABC transporter type 1, transmembrane domain"/>
    <property type="match status" value="1"/>
</dbReference>
<gene>
    <name evidence="13" type="ORF">OsJ_26970</name>
</gene>
<dbReference type="FunFam" id="3.30.70.270:FF:000001">
    <property type="entry name" value="Diguanylate cyclase domain protein"/>
    <property type="match status" value="1"/>
</dbReference>
<dbReference type="InterPro" id="IPR039421">
    <property type="entry name" value="Type_1_exporter"/>
</dbReference>
<keyword evidence="6 9" id="KW-0472">Membrane</keyword>
<dbReference type="InterPro" id="IPR003018">
    <property type="entry name" value="GAF"/>
</dbReference>
<sequence>MAAVTLIDVERQWFKSIQGIDAAENLRSESMCGHAILQPQEIMVVEDALQDIRFHDNPVVTGDPHIRFYAGAPLISSDGLPLGTLCVFDAHPQHLPSDKAEALAALSRQVMLVMELRRFALDIQKHMLERDDYERLLSEYQDVLLAQNADLAEQSRTDALTGLPNRRAMAAALEEAVAEIDGQPGLACVALLDIDHFKHINDFQGHATGDRVLAELGVLLRSHFAGRGMAARYGGEEFVAVMPGTDLHTAELQCEFLRLAVADLPLGFPVTISIGVAQHQAGESVDDMLARADKALYRAKGNGRNRTLAIAHYRSLHGLVLPLQQLNVVTGDNGSGKSSLYRALRLLAETAQGGVAAVLAREGGLGSALWAGPEKMDRRVAAGEIPLQGGPRQESVGLKLGFTTDEFGYAIDLGYPPPSRSAFALDPQIKAEAIWAGPFLRSANLLVDRRGAMVRQRHARGWDLVDDRLSLFDSLFTQVGDPQRMPETIALREYIRRWRFYDHFRSDADAPARQPAMATRTPVLHHDGRDLAAAWVTILEIGDPVALARSVDDAFPGATVGFEELDGRLALRFHQPGLLRPLSMAELSDGTLRFLLLAAALHTPRPPPLLVLNEPETSLHPDLLPALARLIIAASARSQVWVVSHASRLIAALEQAPGCHSLHLHKEQGRTLQRMQEHRADDDRHAQVEPRGNLVLLAQQHHRQHHRIDRFQVGHQLHRVGAQVAQRDQGQGERQQRAEPGQDQQQDAVVQARNHPQRAGQRRQQRRGNAMFRWFESLVPVFPPVDGRMPPRKVLPFYLHYLRPLWPVLLATLIAGLLLALVEVAMFDYLGRIVDMVAEQPGAGFFKRHANELGWMLFITVIARPILVGLHNLLVNQAIVPGLSNRSRWLMHNYVVRQSLSFFQNDFAGSVANRVMQTGTSLRESAVQMVDSLWYIVVYTGTALYLFAQADWRLMLPLILWLLAYVVILVYFVPRAKERAWIASEARSKAMGRIVDGYTNIPTLKLFAHGGREQAYVAESIRELAVKHRAQTRITTGMDLTIAIVNGFLIAGTCGLALWLWNGGHITVGAITLATGLVIRIHNMSGWIMWTINGIFEDIGTVQDGITTIAQPLTVQDREDAVPLQVTRGGVHFQDIHFHYGKKGGVIAGLDLVVKPGEKIGLVGPSGAGKSTLVNVLLRLYDLESGRILIDDQDIAYVTQESLRQQIGVVTQDTSLLHRSIRDNLLYGRPDATDEQLRAAVAKARAEAFIDTLVDGQGRRGYDAHVGERGVKLSGGQRQRIAIARVLLKDPPILVLDEATSALDSEVEAAIQDSLDQLMGGKTVIAIAHRLSTIARMDRLVVMDQGRIVETGSHAELIAAGGLYARLWARQTGGFVAADQ</sequence>
<dbReference type="Proteomes" id="UP000007752">
    <property type="component" value="Chromosome 8"/>
</dbReference>
<dbReference type="Pfam" id="PF00990">
    <property type="entry name" value="GGDEF"/>
    <property type="match status" value="1"/>
</dbReference>
<evidence type="ECO:0000256" key="8">
    <source>
        <dbReference type="SAM" id="MobiDB-lite"/>
    </source>
</evidence>
<evidence type="ECO:0000259" key="12">
    <source>
        <dbReference type="PROSITE" id="PS50929"/>
    </source>
</evidence>
<keyword evidence="4" id="KW-0067">ATP-binding</keyword>
<accession>B9G0G1</accession>
<dbReference type="PROSITE" id="PS00211">
    <property type="entry name" value="ABC_TRANSPORTER_1"/>
    <property type="match status" value="1"/>
</dbReference>
<dbReference type="Gene3D" id="3.30.450.40">
    <property type="match status" value="1"/>
</dbReference>
<dbReference type="NCBIfam" id="TIGR00254">
    <property type="entry name" value="GGDEF"/>
    <property type="match status" value="1"/>
</dbReference>
<organism evidence="13">
    <name type="scientific">Oryza sativa subsp. japonica</name>
    <name type="common">Rice</name>
    <dbReference type="NCBI Taxonomy" id="39947"/>
    <lineage>
        <taxon>Eukaryota</taxon>
        <taxon>Viridiplantae</taxon>
        <taxon>Streptophyta</taxon>
        <taxon>Embryophyta</taxon>
        <taxon>Tracheophyta</taxon>
        <taxon>Spermatophyta</taxon>
        <taxon>Magnoliopsida</taxon>
        <taxon>Liliopsida</taxon>
        <taxon>Poales</taxon>
        <taxon>Poaceae</taxon>
        <taxon>BOP clade</taxon>
        <taxon>Oryzoideae</taxon>
        <taxon>Oryzeae</taxon>
        <taxon>Oryzinae</taxon>
        <taxon>Oryza</taxon>
        <taxon>Oryza sativa</taxon>
    </lineage>
</organism>
<dbReference type="Pfam" id="PF00664">
    <property type="entry name" value="ABC_membrane"/>
    <property type="match status" value="1"/>
</dbReference>
<dbReference type="Pfam" id="PF00005">
    <property type="entry name" value="ABC_tran"/>
    <property type="match status" value="1"/>
</dbReference>
<reference evidence="13" key="1">
    <citation type="journal article" date="2005" name="PLoS Biol.">
        <title>The genomes of Oryza sativa: a history of duplications.</title>
        <authorList>
            <person name="Yu J."/>
            <person name="Wang J."/>
            <person name="Lin W."/>
            <person name="Li S."/>
            <person name="Li H."/>
            <person name="Zhou J."/>
            <person name="Ni P."/>
            <person name="Dong W."/>
            <person name="Hu S."/>
            <person name="Zeng C."/>
            <person name="Zhang J."/>
            <person name="Zhang Y."/>
            <person name="Li R."/>
            <person name="Xu Z."/>
            <person name="Li S."/>
            <person name="Li X."/>
            <person name="Zheng H."/>
            <person name="Cong L."/>
            <person name="Lin L."/>
            <person name="Yin J."/>
            <person name="Geng J."/>
            <person name="Li G."/>
            <person name="Shi J."/>
            <person name="Liu J."/>
            <person name="Lv H."/>
            <person name="Li J."/>
            <person name="Wang J."/>
            <person name="Deng Y."/>
            <person name="Ran L."/>
            <person name="Shi X."/>
            <person name="Wang X."/>
            <person name="Wu Q."/>
            <person name="Li C."/>
            <person name="Ren X."/>
            <person name="Wang J."/>
            <person name="Wang X."/>
            <person name="Li D."/>
            <person name="Liu D."/>
            <person name="Zhang X."/>
            <person name="Ji Z."/>
            <person name="Zhao W."/>
            <person name="Sun Y."/>
            <person name="Zhang Z."/>
            <person name="Bao J."/>
            <person name="Han Y."/>
            <person name="Dong L."/>
            <person name="Ji J."/>
            <person name="Chen P."/>
            <person name="Wu S."/>
            <person name="Liu J."/>
            <person name="Xiao Y."/>
            <person name="Bu D."/>
            <person name="Tan J."/>
            <person name="Yang L."/>
            <person name="Ye C."/>
            <person name="Zhang J."/>
            <person name="Xu J."/>
            <person name="Zhou Y."/>
            <person name="Yu Y."/>
            <person name="Zhang B."/>
            <person name="Zhuang S."/>
            <person name="Wei H."/>
            <person name="Liu B."/>
            <person name="Lei M."/>
            <person name="Yu H."/>
            <person name="Li Y."/>
            <person name="Xu H."/>
            <person name="Wei S."/>
            <person name="He X."/>
            <person name="Fang L."/>
            <person name="Zhang Z."/>
            <person name="Zhang Y."/>
            <person name="Huang X."/>
            <person name="Su Z."/>
            <person name="Tong W."/>
            <person name="Li J."/>
            <person name="Tong Z."/>
            <person name="Li S."/>
            <person name="Ye J."/>
            <person name="Wang L."/>
            <person name="Fang L."/>
            <person name="Lei T."/>
            <person name="Chen C."/>
            <person name="Chen H."/>
            <person name="Xu Z."/>
            <person name="Li H."/>
            <person name="Huang H."/>
            <person name="Zhang F."/>
            <person name="Xu H."/>
            <person name="Li N."/>
            <person name="Zhao C."/>
            <person name="Li S."/>
            <person name="Dong L."/>
            <person name="Huang Y."/>
            <person name="Li L."/>
            <person name="Xi Y."/>
            <person name="Qi Q."/>
            <person name="Li W."/>
            <person name="Zhang B."/>
            <person name="Hu W."/>
            <person name="Zhang Y."/>
            <person name="Tian X."/>
            <person name="Jiao Y."/>
            <person name="Liang X."/>
            <person name="Jin J."/>
            <person name="Gao L."/>
            <person name="Zheng W."/>
            <person name="Hao B."/>
            <person name="Liu S."/>
            <person name="Wang W."/>
            <person name="Yuan L."/>
            <person name="Cao M."/>
            <person name="McDermott J."/>
            <person name="Samudrala R."/>
            <person name="Wang J."/>
            <person name="Wong G.K."/>
            <person name="Yang H."/>
        </authorList>
    </citation>
    <scope>NUCLEOTIDE SEQUENCE [LARGE SCALE GENOMIC DNA]</scope>
</reference>
<dbReference type="InterPro" id="IPR003959">
    <property type="entry name" value="ATPase_AAA_core"/>
</dbReference>
<dbReference type="Gene3D" id="3.30.70.270">
    <property type="match status" value="1"/>
</dbReference>
<feature type="domain" description="GGDEF" evidence="10">
    <location>
        <begin position="185"/>
        <end position="312"/>
    </location>
</feature>
<proteinExistence type="predicted"/>
<dbReference type="Pfam" id="PF01590">
    <property type="entry name" value="GAF"/>
    <property type="match status" value="1"/>
</dbReference>
<feature type="domain" description="ABC transmembrane type-1" evidence="12">
    <location>
        <begin position="810"/>
        <end position="1097"/>
    </location>
</feature>
<dbReference type="GO" id="GO:0016887">
    <property type="term" value="F:ATP hydrolysis activity"/>
    <property type="evidence" value="ECO:0007669"/>
    <property type="project" value="InterPro"/>
</dbReference>
<dbReference type="InterPro" id="IPR000160">
    <property type="entry name" value="GGDEF_dom"/>
</dbReference>
<dbReference type="InterPro" id="IPR017871">
    <property type="entry name" value="ABC_transporter-like_CS"/>
</dbReference>
<protein>
    <submittedName>
        <fullName evidence="13">Uncharacterized protein</fullName>
    </submittedName>
</protein>
<dbReference type="CDD" id="cd01949">
    <property type="entry name" value="GGDEF"/>
    <property type="match status" value="1"/>
</dbReference>
<dbReference type="PANTHER" id="PTHR43394:SF1">
    <property type="entry name" value="ATP-BINDING CASSETTE SUB-FAMILY B MEMBER 10, MITOCHONDRIAL"/>
    <property type="match status" value="1"/>
</dbReference>
<dbReference type="InterPro" id="IPR036640">
    <property type="entry name" value="ABC1_TM_sf"/>
</dbReference>
<dbReference type="Gene3D" id="3.40.50.300">
    <property type="entry name" value="P-loop containing nucleotide triphosphate hydrolases"/>
    <property type="match status" value="3"/>
</dbReference>
<dbReference type="Pfam" id="PF13304">
    <property type="entry name" value="AAA_21"/>
    <property type="match status" value="1"/>
</dbReference>
<dbReference type="GO" id="GO:0140359">
    <property type="term" value="F:ABC-type transporter activity"/>
    <property type="evidence" value="ECO:0007669"/>
    <property type="project" value="InterPro"/>
</dbReference>
<dbReference type="InterPro" id="IPR043128">
    <property type="entry name" value="Rev_trsase/Diguanyl_cyclase"/>
</dbReference>
<dbReference type="InterPro" id="IPR003593">
    <property type="entry name" value="AAA+_ATPase"/>
</dbReference>
<feature type="region of interest" description="Disordered" evidence="8">
    <location>
        <begin position="721"/>
        <end position="766"/>
    </location>
</feature>
<feature type="domain" description="ABC transporter" evidence="11">
    <location>
        <begin position="1131"/>
        <end position="1370"/>
    </location>
</feature>
<feature type="transmembrane region" description="Helical" evidence="9">
    <location>
        <begin position="805"/>
        <end position="827"/>
    </location>
</feature>
<name>B9G0G1_ORYSJ</name>
<dbReference type="FunFam" id="3.40.50.300:FF:002534">
    <property type="entry name" value="Putative RecF protein"/>
    <property type="match status" value="1"/>
</dbReference>
<evidence type="ECO:0000256" key="1">
    <source>
        <dbReference type="ARBA" id="ARBA00004141"/>
    </source>
</evidence>
<evidence type="ECO:0000259" key="11">
    <source>
        <dbReference type="PROSITE" id="PS50893"/>
    </source>
</evidence>
<dbReference type="SMART" id="SM00267">
    <property type="entry name" value="GGDEF"/>
    <property type="match status" value="1"/>
</dbReference>
<dbReference type="PROSITE" id="PS50887">
    <property type="entry name" value="GGDEF"/>
    <property type="match status" value="1"/>
</dbReference>
<feature type="transmembrane region" description="Helical" evidence="9">
    <location>
        <begin position="932"/>
        <end position="948"/>
    </location>
</feature>
<feature type="compositionally biased region" description="Low complexity" evidence="8">
    <location>
        <begin position="738"/>
        <end position="752"/>
    </location>
</feature>
<dbReference type="PANTHER" id="PTHR43394">
    <property type="entry name" value="ATP-DEPENDENT PERMEASE MDL1, MITOCHONDRIAL"/>
    <property type="match status" value="1"/>
</dbReference>
<dbReference type="SUPFAM" id="SSF55781">
    <property type="entry name" value="GAF domain-like"/>
    <property type="match status" value="1"/>
</dbReference>
<evidence type="ECO:0000256" key="7">
    <source>
        <dbReference type="ARBA" id="ARBA00023170"/>
    </source>
</evidence>
<keyword evidence="7" id="KW-0675">Receptor</keyword>